<comment type="caution">
    <text evidence="3">The sequence shown here is derived from an EMBL/GenBank/DDBJ whole genome shotgun (WGS) entry which is preliminary data.</text>
</comment>
<dbReference type="Pfam" id="PF08241">
    <property type="entry name" value="Methyltransf_11"/>
    <property type="match status" value="1"/>
</dbReference>
<dbReference type="OrthoDB" id="9797252at2"/>
<keyword evidence="3" id="KW-0489">Methyltransferase</keyword>
<proteinExistence type="predicted"/>
<accession>A0A4R1G117</accession>
<dbReference type="EMBL" id="SMFR01000002">
    <property type="protein sequence ID" value="TCJ97341.1"/>
    <property type="molecule type" value="Genomic_DNA"/>
</dbReference>
<organism evidence="3 4">
    <name type="scientific">Nocardia alba</name>
    <dbReference type="NCBI Taxonomy" id="225051"/>
    <lineage>
        <taxon>Bacteria</taxon>
        <taxon>Bacillati</taxon>
        <taxon>Actinomycetota</taxon>
        <taxon>Actinomycetes</taxon>
        <taxon>Mycobacteriales</taxon>
        <taxon>Nocardiaceae</taxon>
        <taxon>Nocardia</taxon>
    </lineage>
</organism>
<dbReference type="SUPFAM" id="SSF53335">
    <property type="entry name" value="S-adenosyl-L-methionine-dependent methyltransferases"/>
    <property type="match status" value="1"/>
</dbReference>
<dbReference type="CDD" id="cd02440">
    <property type="entry name" value="AdoMet_MTases"/>
    <property type="match status" value="1"/>
</dbReference>
<feature type="region of interest" description="Disordered" evidence="1">
    <location>
        <begin position="1"/>
        <end position="20"/>
    </location>
</feature>
<evidence type="ECO:0000313" key="4">
    <source>
        <dbReference type="Proteomes" id="UP000294856"/>
    </source>
</evidence>
<keyword evidence="3" id="KW-0808">Transferase</keyword>
<evidence type="ECO:0000259" key="2">
    <source>
        <dbReference type="Pfam" id="PF08241"/>
    </source>
</evidence>
<dbReference type="STRING" id="1210063.GCA_001612665_01044"/>
<dbReference type="GO" id="GO:0008757">
    <property type="term" value="F:S-adenosylmethionine-dependent methyltransferase activity"/>
    <property type="evidence" value="ECO:0007669"/>
    <property type="project" value="InterPro"/>
</dbReference>
<sequence length="259" mass="27784">MTSDLAQHYSGASENDRLSRSPHGRLEFLRTQELIRRALTAPMRVLDVGGGTGVHAEWLAHDGHIVHLVDPVPLHVETAATLPGVTAELGDARRLPAPDNSFDAVLLLGPLYHLTESVDRTTALHEAVRVLRPGGVLIAAAISRYLSALETGTNGTLDDTLTTAVGEVITTGDYDGHVGFVRTHWHTADEFGAEIEAAGLVDVITYGIEGPAWPTLDHAGQHSFRSLVTAALHCARLLERDPLLINASAHLLAVARTEH</sequence>
<dbReference type="Proteomes" id="UP000294856">
    <property type="component" value="Unassembled WGS sequence"/>
</dbReference>
<keyword evidence="3" id="KW-0830">Ubiquinone</keyword>
<protein>
    <submittedName>
        <fullName evidence="3">Ubiquinone/menaquinone biosynthesis C-methylase UbiE</fullName>
    </submittedName>
</protein>
<dbReference type="PANTHER" id="PTHR43591">
    <property type="entry name" value="METHYLTRANSFERASE"/>
    <property type="match status" value="1"/>
</dbReference>
<evidence type="ECO:0000256" key="1">
    <source>
        <dbReference type="SAM" id="MobiDB-lite"/>
    </source>
</evidence>
<dbReference type="Gene3D" id="3.40.50.150">
    <property type="entry name" value="Vaccinia Virus protein VP39"/>
    <property type="match status" value="1"/>
</dbReference>
<dbReference type="PANTHER" id="PTHR43591:SF110">
    <property type="entry name" value="RHODANESE DOMAIN-CONTAINING PROTEIN"/>
    <property type="match status" value="1"/>
</dbReference>
<dbReference type="AlphaFoldDB" id="A0A4R1G117"/>
<dbReference type="RefSeq" id="WP_067446584.1">
    <property type="nucleotide sequence ID" value="NZ_SMFR01000002.1"/>
</dbReference>
<feature type="domain" description="Methyltransferase type 11" evidence="2">
    <location>
        <begin position="46"/>
        <end position="138"/>
    </location>
</feature>
<feature type="compositionally biased region" description="Polar residues" evidence="1">
    <location>
        <begin position="1"/>
        <end position="13"/>
    </location>
</feature>
<dbReference type="InterPro" id="IPR013216">
    <property type="entry name" value="Methyltransf_11"/>
</dbReference>
<keyword evidence="4" id="KW-1185">Reference proteome</keyword>
<dbReference type="InterPro" id="IPR029063">
    <property type="entry name" value="SAM-dependent_MTases_sf"/>
</dbReference>
<evidence type="ECO:0000313" key="3">
    <source>
        <dbReference type="EMBL" id="TCJ97341.1"/>
    </source>
</evidence>
<dbReference type="GO" id="GO:0032259">
    <property type="term" value="P:methylation"/>
    <property type="evidence" value="ECO:0007669"/>
    <property type="project" value="UniProtKB-KW"/>
</dbReference>
<gene>
    <name evidence="3" type="ORF">DFR71_3383</name>
</gene>
<reference evidence="3 4" key="1">
    <citation type="submission" date="2019-03" db="EMBL/GenBank/DDBJ databases">
        <title>Genomic Encyclopedia of Type Strains, Phase IV (KMG-IV): sequencing the most valuable type-strain genomes for metagenomic binning, comparative biology and taxonomic classification.</title>
        <authorList>
            <person name="Goeker M."/>
        </authorList>
    </citation>
    <scope>NUCLEOTIDE SEQUENCE [LARGE SCALE GENOMIC DNA]</scope>
    <source>
        <strain evidence="3 4">DSM 44684</strain>
    </source>
</reference>
<name>A0A4R1G117_9NOCA</name>